<proteinExistence type="predicted"/>
<gene>
    <name evidence="2" type="primary">ORF77400</name>
</gene>
<dbReference type="EMBL" id="HACG01024351">
    <property type="protein sequence ID" value="CEK71216.1"/>
    <property type="molecule type" value="Transcribed_RNA"/>
</dbReference>
<sequence>MAMASNCLPEDFDFGDMSSSEIMRIVQTMSDDTASQLFMQMQQPQQQQQLQQHQQQHLQPVQDPLVHGRPVQESQQRGSSALYTAATSLSYSQTMNTFAASNRVPQPAAT</sequence>
<name>A0A0B6ZTN9_9EUPU</name>
<accession>A0A0B6ZTN9</accession>
<reference evidence="2" key="1">
    <citation type="submission" date="2014-12" db="EMBL/GenBank/DDBJ databases">
        <title>Insight into the proteome of Arion vulgaris.</title>
        <authorList>
            <person name="Aradska J."/>
            <person name="Bulat T."/>
            <person name="Smidak R."/>
            <person name="Sarate P."/>
            <person name="Gangsoo J."/>
            <person name="Sialana F."/>
            <person name="Bilban M."/>
            <person name="Lubec G."/>
        </authorList>
    </citation>
    <scope>NUCLEOTIDE SEQUENCE</scope>
    <source>
        <tissue evidence="2">Skin</tissue>
    </source>
</reference>
<feature type="compositionally biased region" description="Low complexity" evidence="1">
    <location>
        <begin position="41"/>
        <end position="60"/>
    </location>
</feature>
<protein>
    <submittedName>
        <fullName evidence="2">Uncharacterized protein</fullName>
    </submittedName>
</protein>
<feature type="region of interest" description="Disordered" evidence="1">
    <location>
        <begin position="41"/>
        <end position="80"/>
    </location>
</feature>
<evidence type="ECO:0000313" key="2">
    <source>
        <dbReference type="EMBL" id="CEK71216.1"/>
    </source>
</evidence>
<feature type="non-terminal residue" evidence="2">
    <location>
        <position position="110"/>
    </location>
</feature>
<dbReference type="AlphaFoldDB" id="A0A0B6ZTN9"/>
<evidence type="ECO:0000256" key="1">
    <source>
        <dbReference type="SAM" id="MobiDB-lite"/>
    </source>
</evidence>
<organism evidence="2">
    <name type="scientific">Arion vulgaris</name>
    <dbReference type="NCBI Taxonomy" id="1028688"/>
    <lineage>
        <taxon>Eukaryota</taxon>
        <taxon>Metazoa</taxon>
        <taxon>Spiralia</taxon>
        <taxon>Lophotrochozoa</taxon>
        <taxon>Mollusca</taxon>
        <taxon>Gastropoda</taxon>
        <taxon>Heterobranchia</taxon>
        <taxon>Euthyneura</taxon>
        <taxon>Panpulmonata</taxon>
        <taxon>Eupulmonata</taxon>
        <taxon>Stylommatophora</taxon>
        <taxon>Helicina</taxon>
        <taxon>Arionoidea</taxon>
        <taxon>Arionidae</taxon>
        <taxon>Arion</taxon>
    </lineage>
</organism>